<accession>A0ABC8JJX4</accession>
<comment type="caution">
    <text evidence="2">The sequence shown here is derived from an EMBL/GenBank/DDBJ whole genome shotgun (WGS) entry which is preliminary data.</text>
</comment>
<dbReference type="AlphaFoldDB" id="A0ABC8JJX4"/>
<evidence type="ECO:0000313" key="3">
    <source>
        <dbReference type="Proteomes" id="UP001642260"/>
    </source>
</evidence>
<dbReference type="PROSITE" id="PS51257">
    <property type="entry name" value="PROKAR_LIPOPROTEIN"/>
    <property type="match status" value="1"/>
</dbReference>
<name>A0ABC8JJX4_ERUVS</name>
<reference evidence="2 3" key="1">
    <citation type="submission" date="2022-03" db="EMBL/GenBank/DDBJ databases">
        <authorList>
            <person name="Macdonald S."/>
            <person name="Ahmed S."/>
            <person name="Newling K."/>
        </authorList>
    </citation>
    <scope>NUCLEOTIDE SEQUENCE [LARGE SCALE GENOMIC DNA]</scope>
</reference>
<feature type="signal peptide" evidence="1">
    <location>
        <begin position="1"/>
        <end position="30"/>
    </location>
</feature>
<protein>
    <submittedName>
        <fullName evidence="2">Uncharacterized protein</fullName>
    </submittedName>
</protein>
<dbReference type="Proteomes" id="UP001642260">
    <property type="component" value="Unassembled WGS sequence"/>
</dbReference>
<organism evidence="2 3">
    <name type="scientific">Eruca vesicaria subsp. sativa</name>
    <name type="common">Garden rocket</name>
    <name type="synonym">Eruca sativa</name>
    <dbReference type="NCBI Taxonomy" id="29727"/>
    <lineage>
        <taxon>Eukaryota</taxon>
        <taxon>Viridiplantae</taxon>
        <taxon>Streptophyta</taxon>
        <taxon>Embryophyta</taxon>
        <taxon>Tracheophyta</taxon>
        <taxon>Spermatophyta</taxon>
        <taxon>Magnoliopsida</taxon>
        <taxon>eudicotyledons</taxon>
        <taxon>Gunneridae</taxon>
        <taxon>Pentapetalae</taxon>
        <taxon>rosids</taxon>
        <taxon>malvids</taxon>
        <taxon>Brassicales</taxon>
        <taxon>Brassicaceae</taxon>
        <taxon>Brassiceae</taxon>
        <taxon>Eruca</taxon>
    </lineage>
</organism>
<dbReference type="EMBL" id="CAKOAT010113377">
    <property type="protein sequence ID" value="CAH8330326.1"/>
    <property type="molecule type" value="Genomic_DNA"/>
</dbReference>
<evidence type="ECO:0000256" key="1">
    <source>
        <dbReference type="SAM" id="SignalP"/>
    </source>
</evidence>
<feature type="chain" id="PRO_5044805204" evidence="1">
    <location>
        <begin position="31"/>
        <end position="86"/>
    </location>
</feature>
<evidence type="ECO:0000313" key="2">
    <source>
        <dbReference type="EMBL" id="CAH8330326.1"/>
    </source>
</evidence>
<keyword evidence="1" id="KW-0732">Signal</keyword>
<gene>
    <name evidence="2" type="ORF">ERUC_LOCUS12006</name>
</gene>
<proteinExistence type="predicted"/>
<sequence length="86" mass="9575">MDRRGCSIGNIGKMCLYLSITLLLLSCDETENSFVSALPAEERYQAKRTGTPRKNGVRRMMIIVAPAAPQHAGWVNRSRSRRGRGP</sequence>
<keyword evidence="3" id="KW-1185">Reference proteome</keyword>